<protein>
    <submittedName>
        <fullName evidence="9">Uncharacterized protein</fullName>
    </submittedName>
</protein>
<keyword evidence="6 8" id="KW-0472">Membrane</keyword>
<feature type="compositionally biased region" description="Polar residues" evidence="7">
    <location>
        <begin position="624"/>
        <end position="636"/>
    </location>
</feature>
<evidence type="ECO:0000313" key="10">
    <source>
        <dbReference type="Proteomes" id="UP000481288"/>
    </source>
</evidence>
<keyword evidence="10" id="KW-1185">Reference proteome</keyword>
<feature type="transmembrane region" description="Helical" evidence="8">
    <location>
        <begin position="1154"/>
        <end position="1175"/>
    </location>
</feature>
<feature type="compositionally biased region" description="Basic and acidic residues" evidence="7">
    <location>
        <begin position="1019"/>
        <end position="1031"/>
    </location>
</feature>
<evidence type="ECO:0000256" key="6">
    <source>
        <dbReference type="ARBA" id="ARBA00023136"/>
    </source>
</evidence>
<feature type="transmembrane region" description="Helical" evidence="8">
    <location>
        <begin position="1628"/>
        <end position="1648"/>
    </location>
</feature>
<feature type="transmembrane region" description="Helical" evidence="8">
    <location>
        <begin position="1504"/>
        <end position="1524"/>
    </location>
</feature>
<gene>
    <name evidence="9" type="ORF">LCER1_G002798</name>
</gene>
<dbReference type="GO" id="GO:0022857">
    <property type="term" value="F:transmembrane transporter activity"/>
    <property type="evidence" value="ECO:0007669"/>
    <property type="project" value="TreeGrafter"/>
</dbReference>
<feature type="compositionally biased region" description="Basic and acidic residues" evidence="7">
    <location>
        <begin position="874"/>
        <end position="890"/>
    </location>
</feature>
<feature type="compositionally biased region" description="Basic residues" evidence="7">
    <location>
        <begin position="1757"/>
        <end position="1766"/>
    </location>
</feature>
<evidence type="ECO:0000256" key="1">
    <source>
        <dbReference type="ARBA" id="ARBA00004651"/>
    </source>
</evidence>
<evidence type="ECO:0000313" key="9">
    <source>
        <dbReference type="EMBL" id="TVY58096.1"/>
    </source>
</evidence>
<feature type="compositionally biased region" description="Basic and acidic residues" evidence="7">
    <location>
        <begin position="413"/>
        <end position="424"/>
    </location>
</feature>
<reference evidence="9 10" key="1">
    <citation type="submission" date="2018-05" db="EMBL/GenBank/DDBJ databases">
        <title>Whole genome sequencing for identification of molecular markers to develop diagnostic detection tools for the regulated plant pathogen Lachnellula willkommii.</title>
        <authorList>
            <person name="Giroux E."/>
            <person name="Bilodeau G."/>
        </authorList>
    </citation>
    <scope>NUCLEOTIDE SEQUENCE [LARGE SCALE GENOMIC DNA]</scope>
    <source>
        <strain evidence="9 10">CBS 625.97</strain>
    </source>
</reference>
<dbReference type="Proteomes" id="UP000481288">
    <property type="component" value="Unassembled WGS sequence"/>
</dbReference>
<evidence type="ECO:0000256" key="5">
    <source>
        <dbReference type="ARBA" id="ARBA00022989"/>
    </source>
</evidence>
<feature type="region of interest" description="Disordered" evidence="7">
    <location>
        <begin position="294"/>
        <end position="425"/>
    </location>
</feature>
<dbReference type="InterPro" id="IPR036259">
    <property type="entry name" value="MFS_trans_sf"/>
</dbReference>
<name>A0A7D8YY12_9HELO</name>
<evidence type="ECO:0000256" key="8">
    <source>
        <dbReference type="SAM" id="Phobius"/>
    </source>
</evidence>
<feature type="compositionally biased region" description="Basic and acidic residues" evidence="7">
    <location>
        <begin position="358"/>
        <end position="376"/>
    </location>
</feature>
<feature type="transmembrane region" description="Helical" evidence="8">
    <location>
        <begin position="1595"/>
        <end position="1616"/>
    </location>
</feature>
<keyword evidence="4 8" id="KW-0812">Transmembrane</keyword>
<feature type="transmembrane region" description="Helical" evidence="8">
    <location>
        <begin position="1457"/>
        <end position="1476"/>
    </location>
</feature>
<evidence type="ECO:0000256" key="7">
    <source>
        <dbReference type="SAM" id="MobiDB-lite"/>
    </source>
</evidence>
<dbReference type="SUPFAM" id="SSF103473">
    <property type="entry name" value="MFS general substrate transporter"/>
    <property type="match status" value="1"/>
</dbReference>
<feature type="compositionally biased region" description="Polar residues" evidence="7">
    <location>
        <begin position="15"/>
        <end position="31"/>
    </location>
</feature>
<feature type="compositionally biased region" description="Basic and acidic residues" evidence="7">
    <location>
        <begin position="1767"/>
        <end position="1776"/>
    </location>
</feature>
<feature type="region of interest" description="Disordered" evidence="7">
    <location>
        <begin position="760"/>
        <end position="900"/>
    </location>
</feature>
<dbReference type="GO" id="GO:0005886">
    <property type="term" value="C:plasma membrane"/>
    <property type="evidence" value="ECO:0007669"/>
    <property type="project" value="UniProtKB-SubCell"/>
</dbReference>
<feature type="region of interest" description="Disordered" evidence="7">
    <location>
        <begin position="1074"/>
        <end position="1125"/>
    </location>
</feature>
<feature type="region of interest" description="Disordered" evidence="7">
    <location>
        <begin position="1"/>
        <end position="67"/>
    </location>
</feature>
<feature type="transmembrane region" description="Helical" evidence="8">
    <location>
        <begin position="1221"/>
        <end position="1239"/>
    </location>
</feature>
<feature type="region of interest" description="Disordered" evidence="7">
    <location>
        <begin position="111"/>
        <end position="134"/>
    </location>
</feature>
<feature type="region of interest" description="Disordered" evidence="7">
    <location>
        <begin position="1756"/>
        <end position="1809"/>
    </location>
</feature>
<sequence length="1809" mass="199159">MISSFKRPAEVTPSRRASSIPSTGLDNLRSSQVDEDISNRIRSLLLSRNTRRPPRTPFSSDDHSNPFSDDCDRVNAFDFGSAKSVTKSALHETRKSSQSLPEARMAFFQSSIPIMDGGTSRRPTDPTLRPSSSEADMSTAIDDAEQCECCPLHPQKVPKGLEEPKETLKKFKFPRLILQNKRKQDYSTKTCFETSPEVPKDDAAIHETDLTCCPPCDPINATPSEYIVSYRSQPDLGDIACFLAGCSPGNTTCQRHSLGSINHIKRSHSTSLLGQGIHLQQDFKTITDGIAGDVSKRDRARTMSQGVSRHATLQQVTSSSIRLSPRGSATPTDAPFQTAQSQDIEPVAVETQPTQAEISRRLSDSERASLQPRDKSTPQSLRTSSPISISATKKHDTGATEDPKQAPSSQTRKMSEASRDHATDSTDLLIVQALPSPIAGDLANLKKPDVTPEPAIKQPDVASPIRADAVGVAVRNAVHEMVVPPRFEQDTTSDASSNPVADSLAFNTIIGRYGNIGSNASNFETHADLTTSLSPNKLKTIPLSEQELENEKTEFKYSASRKLPRYRAIPTRKSSRNRVLVSKTSDTNSFQKLAAKNTVSRKRSYDRLSSLRSISSVSSLEAPGTSSKAQDENNPSLKSTVHWLKDLLSNDEPYQCRLTALPPRTRRDENKGTGRIRSQTAPGKPVPELFLGAYQRADEEHDVPKVEMTTIASEAFTKTIDDLERLLNEALIIARQAADKDDTTKVPGILEGAARMLRGQRKGLSEGSSVPSIHESLRRYSESSSSDLSDNFEETHSEQQATEDTRGVDHDRSVAVASKPTGADRPSGWPPTGRVSTPYPPNSILDSKESISLDIPRAKNKRNGRSGDIQGGDPRPEPTETDPTHPERTYVKQSSGGFDTQRVSTNYATFKPFGTTVGNTNKCDFLANSPGRVTSGKIQSPLSLPKCSSIDVCERGHSKEEHETLKARLLERSVPNKREVRSHIETFRRPPIQPRASSLALRKGAKRVQGNPQGWQEIDQERPEPRPKPESEAPDTNLAADAQKVGRGPIASCAHSLDGTMTDSEEIDFSTAYDAREHSASKPSEGQAREAIELRDRPEPNLPQTNTPRHRNKDPHDLRGKSHVSLREQKGFSLARSHRRPTIARDWSTARKRFSAAVACISTALVGIIVGIYAGEVPAIQYYIVDFHHYAVLGNVFFFIALAIPTFFFWPLPLLHGRKPYILGAMSLAMPLLFPQAIAVGQFRSPYVSRWRVGLLLSRSLMGFCLGFANMNFKSTLTDLFGASLQSAKPHQEVVDEFDVRRHGGGMGIWLGLWTWSAMGSIGVGFMVGAVIINTLEPTWGFYISIIIIALVLLLNILTPEVRRSAYRRSVTEVKNGTDVSRRLARGEVKMHMVQTGPKWWGEEFHHGVMLSQRMLRQPGFLVMSLYVAWMYAQIVLIIVLLGSLMSKYYRLKSPQVGLAVTSVPVGAMLAIPFQSGSLFSRSRKRGTTDDDTFDKKVYWSSHLVRRAIFILVLPFAGLAYTLSSNGPPIPIALPIIFAALIGFLSNLAMAECHGIIMETFDTSDLQPGMTGRPRGKSADMTASKRTNYSSFPRVGSAFAITQGLGYLLAAAATGVGGVAERQLGSQAATGVMAGILLVLSILLLGVLTRFKEVQIIPDSKSEEMSQWRVARRVSAARAAEGLGDQEEPWRPVIIGNPTHSTRRMCLLEMGGLSRWSEIRQKNRLIDEQSLEARHPNLLALENARDKLKETELQVRHTVRRNLSRKSSKESRRSEKGGSQSESGDLGGHREMMSPPGKGSRRRKSTIQE</sequence>
<feature type="compositionally biased region" description="Basic and acidic residues" evidence="7">
    <location>
        <begin position="1087"/>
        <end position="1099"/>
    </location>
</feature>
<evidence type="ECO:0000256" key="2">
    <source>
        <dbReference type="ARBA" id="ARBA00022448"/>
    </source>
</evidence>
<feature type="compositionally biased region" description="Basic and acidic residues" evidence="7">
    <location>
        <begin position="1114"/>
        <end position="1125"/>
    </location>
</feature>
<comment type="subcellular location">
    <subcellularLocation>
        <location evidence="1">Cell membrane</location>
        <topology evidence="1">Multi-pass membrane protein</topology>
    </subcellularLocation>
</comment>
<dbReference type="PANTHER" id="PTHR23502:SF186">
    <property type="entry name" value="MAJOR FACILITATOR SUPERFAMILY (MFS) PROFILE DOMAIN-CONTAINING PROTEIN"/>
    <property type="match status" value="1"/>
</dbReference>
<keyword evidence="5 8" id="KW-1133">Transmembrane helix</keyword>
<evidence type="ECO:0000256" key="4">
    <source>
        <dbReference type="ARBA" id="ARBA00022692"/>
    </source>
</evidence>
<feature type="transmembrane region" description="Helical" evidence="8">
    <location>
        <begin position="1311"/>
        <end position="1334"/>
    </location>
</feature>
<feature type="compositionally biased region" description="Polar residues" evidence="7">
    <location>
        <begin position="302"/>
        <end position="343"/>
    </location>
</feature>
<feature type="region of interest" description="Disordered" evidence="7">
    <location>
        <begin position="616"/>
        <end position="636"/>
    </location>
</feature>
<feature type="compositionally biased region" description="Basic and acidic residues" evidence="7">
    <location>
        <begin position="793"/>
        <end position="813"/>
    </location>
</feature>
<dbReference type="Gene3D" id="1.20.1250.20">
    <property type="entry name" value="MFS general substrate transporter like domains"/>
    <property type="match status" value="1"/>
</dbReference>
<feature type="region of interest" description="Disordered" evidence="7">
    <location>
        <begin position="981"/>
        <end position="1036"/>
    </location>
</feature>
<dbReference type="PANTHER" id="PTHR23502">
    <property type="entry name" value="MAJOR FACILITATOR SUPERFAMILY"/>
    <property type="match status" value="1"/>
</dbReference>
<accession>A0A7D8YY12</accession>
<feature type="compositionally biased region" description="Basic residues" evidence="7">
    <location>
        <begin position="1799"/>
        <end position="1809"/>
    </location>
</feature>
<keyword evidence="3" id="KW-1003">Cell membrane</keyword>
<proteinExistence type="predicted"/>
<feature type="transmembrane region" description="Helical" evidence="8">
    <location>
        <begin position="1530"/>
        <end position="1550"/>
    </location>
</feature>
<feature type="compositionally biased region" description="Basic and acidic residues" evidence="7">
    <location>
        <begin position="393"/>
        <end position="404"/>
    </location>
</feature>
<feature type="transmembrane region" description="Helical" evidence="8">
    <location>
        <begin position="1187"/>
        <end position="1209"/>
    </location>
</feature>
<feature type="transmembrane region" description="Helical" evidence="8">
    <location>
        <begin position="1420"/>
        <end position="1445"/>
    </location>
</feature>
<keyword evidence="2" id="KW-0813">Transport</keyword>
<feature type="compositionally biased region" description="Polar residues" evidence="7">
    <location>
        <begin position="377"/>
        <end position="391"/>
    </location>
</feature>
<feature type="transmembrane region" description="Helical" evidence="8">
    <location>
        <begin position="1340"/>
        <end position="1359"/>
    </location>
</feature>
<organism evidence="9 10">
    <name type="scientific">Lachnellula cervina</name>
    <dbReference type="NCBI Taxonomy" id="1316786"/>
    <lineage>
        <taxon>Eukaryota</taxon>
        <taxon>Fungi</taxon>
        <taxon>Dikarya</taxon>
        <taxon>Ascomycota</taxon>
        <taxon>Pezizomycotina</taxon>
        <taxon>Leotiomycetes</taxon>
        <taxon>Helotiales</taxon>
        <taxon>Lachnaceae</taxon>
        <taxon>Lachnellula</taxon>
    </lineage>
</organism>
<dbReference type="EMBL" id="QGMG01000058">
    <property type="protein sequence ID" value="TVY58096.1"/>
    <property type="molecule type" value="Genomic_DNA"/>
</dbReference>
<evidence type="ECO:0000256" key="3">
    <source>
        <dbReference type="ARBA" id="ARBA00022475"/>
    </source>
</evidence>
<feature type="compositionally biased region" description="Polar residues" evidence="7">
    <location>
        <begin position="891"/>
        <end position="900"/>
    </location>
</feature>
<feature type="region of interest" description="Disordered" evidence="7">
    <location>
        <begin position="664"/>
        <end position="686"/>
    </location>
</feature>
<dbReference type="OrthoDB" id="10250282at2759"/>
<comment type="caution">
    <text evidence="9">The sequence shown here is derived from an EMBL/GenBank/DDBJ whole genome shotgun (WGS) entry which is preliminary data.</text>
</comment>